<dbReference type="HOGENOM" id="CLU_077286_0_0_1"/>
<accession>A8DVX7</accession>
<feature type="non-terminal residue" evidence="2">
    <location>
        <position position="180"/>
    </location>
</feature>
<organism evidence="2 3">
    <name type="scientific">Nematostella vectensis</name>
    <name type="common">Starlet sea anemone</name>
    <dbReference type="NCBI Taxonomy" id="45351"/>
    <lineage>
        <taxon>Eukaryota</taxon>
        <taxon>Metazoa</taxon>
        <taxon>Cnidaria</taxon>
        <taxon>Anthozoa</taxon>
        <taxon>Hexacorallia</taxon>
        <taxon>Actiniaria</taxon>
        <taxon>Edwardsiidae</taxon>
        <taxon>Nematostella</taxon>
    </lineage>
</organism>
<dbReference type="AlphaFoldDB" id="A8DVX7"/>
<keyword evidence="3" id="KW-1185">Reference proteome</keyword>
<reference evidence="2 3" key="1">
    <citation type="journal article" date="2007" name="Science">
        <title>Sea anemone genome reveals ancestral eumetazoan gene repertoire and genomic organization.</title>
        <authorList>
            <person name="Putnam N.H."/>
            <person name="Srivastava M."/>
            <person name="Hellsten U."/>
            <person name="Dirks B."/>
            <person name="Chapman J."/>
            <person name="Salamov A."/>
            <person name="Terry A."/>
            <person name="Shapiro H."/>
            <person name="Lindquist E."/>
            <person name="Kapitonov V.V."/>
            <person name="Jurka J."/>
            <person name="Genikhovich G."/>
            <person name="Grigoriev I.V."/>
            <person name="Lucas S.M."/>
            <person name="Steele R.E."/>
            <person name="Finnerty J.R."/>
            <person name="Technau U."/>
            <person name="Martindale M.Q."/>
            <person name="Rokhsar D.S."/>
        </authorList>
    </citation>
    <scope>NUCLEOTIDE SEQUENCE [LARGE SCALE GENOMIC DNA]</scope>
    <source>
        <strain evidence="3">CH2 X CH6</strain>
    </source>
</reference>
<dbReference type="SUPFAM" id="SSF47226">
    <property type="entry name" value="Histidine-containing phosphotransfer domain, HPT domain"/>
    <property type="match status" value="1"/>
</dbReference>
<dbReference type="InterPro" id="IPR008207">
    <property type="entry name" value="Sig_transdc_His_kin_Hpt_dom"/>
</dbReference>
<dbReference type="InParanoid" id="A8DVX7"/>
<gene>
    <name evidence="2" type="ORF">NEMVEDRAFT_v1g225838</name>
</gene>
<sequence length="180" mass="20150">MGDRHDYVALEWVKGEIAETLKQARQALEAFVENPQDATRMRFCQTYVHQVLGTLQMVEFFGAALLAEEMEQLAGALIDGRVTNQGEALEVLMQSILQLPVYLDRIQTARRDLPMVVLPLLNDLRAARGEKLLSETSLFAPDMSGRTPALPHEAIDQLRTAELPVLLRKLPQMLQMALVG</sequence>
<dbReference type="Proteomes" id="UP000001593">
    <property type="component" value="Unassembled WGS sequence"/>
</dbReference>
<dbReference type="Pfam" id="PF01627">
    <property type="entry name" value="Hpt"/>
    <property type="match status" value="1"/>
</dbReference>
<evidence type="ECO:0000313" key="2">
    <source>
        <dbReference type="EMBL" id="EDO25632.1"/>
    </source>
</evidence>
<feature type="domain" description="HPt" evidence="1">
    <location>
        <begin position="10"/>
        <end position="106"/>
    </location>
</feature>
<evidence type="ECO:0000259" key="1">
    <source>
        <dbReference type="Pfam" id="PF01627"/>
    </source>
</evidence>
<protein>
    <recommendedName>
        <fullName evidence="1">HPt domain-containing protein</fullName>
    </recommendedName>
</protein>
<proteinExistence type="predicted"/>
<dbReference type="InterPro" id="IPR036641">
    <property type="entry name" value="HPT_dom_sf"/>
</dbReference>
<dbReference type="GO" id="GO:0000160">
    <property type="term" value="P:phosphorelay signal transduction system"/>
    <property type="evidence" value="ECO:0007669"/>
    <property type="project" value="InterPro"/>
</dbReference>
<evidence type="ECO:0000313" key="3">
    <source>
        <dbReference type="Proteomes" id="UP000001593"/>
    </source>
</evidence>
<dbReference type="Gene3D" id="1.20.120.160">
    <property type="entry name" value="HPT domain"/>
    <property type="match status" value="1"/>
</dbReference>
<name>A8DVX7_NEMVE</name>
<dbReference type="EMBL" id="DS478775">
    <property type="protein sequence ID" value="EDO25632.1"/>
    <property type="molecule type" value="Genomic_DNA"/>
</dbReference>